<sequence length="143" mass="16336">MEPNLNLRLNLLDNYSLSTKFPLSIWSRLLWLVAGDELIFIHSGSEFETQQFSGAGWALEFNQLFVVGFVERYPDVYNNVLMTKRISNVSMSLSAKLRTEMNDLAILLRHAQEKEQSELYLQAYADLILLNANQAYAKQNGSA</sequence>
<dbReference type="Proteomes" id="UP000192756">
    <property type="component" value="Unassembled WGS sequence"/>
</dbReference>
<name>A0A1W2DBU6_9SPHI</name>
<keyword evidence="2" id="KW-1185">Reference proteome</keyword>
<evidence type="ECO:0000313" key="1">
    <source>
        <dbReference type="EMBL" id="SMC94883.1"/>
    </source>
</evidence>
<reference evidence="2" key="1">
    <citation type="submission" date="2017-04" db="EMBL/GenBank/DDBJ databases">
        <authorList>
            <person name="Varghese N."/>
            <person name="Submissions S."/>
        </authorList>
    </citation>
    <scope>NUCLEOTIDE SEQUENCE [LARGE SCALE GENOMIC DNA]</scope>
    <source>
        <strain evidence="2">DSM 12126</strain>
    </source>
</reference>
<dbReference type="RefSeq" id="WP_084240366.1">
    <property type="nucleotide sequence ID" value="NZ_FWXT01000003.1"/>
</dbReference>
<dbReference type="OrthoDB" id="771583at2"/>
<dbReference type="AlphaFoldDB" id="A0A1W2DBU6"/>
<protein>
    <submittedName>
        <fullName evidence="1">Uncharacterized protein</fullName>
    </submittedName>
</protein>
<proteinExistence type="predicted"/>
<dbReference type="EMBL" id="FWXT01000003">
    <property type="protein sequence ID" value="SMC94883.1"/>
    <property type="molecule type" value="Genomic_DNA"/>
</dbReference>
<accession>A0A1W2DBU6</accession>
<gene>
    <name evidence="1" type="ORF">SAMN04488524_3567</name>
</gene>
<dbReference type="STRING" id="151894.SAMN04488524_3567"/>
<organism evidence="1 2">
    <name type="scientific">Pedobacter africanus</name>
    <dbReference type="NCBI Taxonomy" id="151894"/>
    <lineage>
        <taxon>Bacteria</taxon>
        <taxon>Pseudomonadati</taxon>
        <taxon>Bacteroidota</taxon>
        <taxon>Sphingobacteriia</taxon>
        <taxon>Sphingobacteriales</taxon>
        <taxon>Sphingobacteriaceae</taxon>
        <taxon>Pedobacter</taxon>
    </lineage>
</organism>
<evidence type="ECO:0000313" key="2">
    <source>
        <dbReference type="Proteomes" id="UP000192756"/>
    </source>
</evidence>